<dbReference type="CDD" id="cd04301">
    <property type="entry name" value="NAT_SF"/>
    <property type="match status" value="1"/>
</dbReference>
<name>A0A498R9E1_9FIRM</name>
<keyword evidence="3" id="KW-1185">Reference proteome</keyword>
<evidence type="ECO:0000313" key="3">
    <source>
        <dbReference type="Proteomes" id="UP000277811"/>
    </source>
</evidence>
<dbReference type="Gene3D" id="3.40.630.30">
    <property type="match status" value="1"/>
</dbReference>
<reference evidence="2 3" key="1">
    <citation type="submission" date="2018-06" db="EMBL/GenBank/DDBJ databases">
        <authorList>
            <person name="Strepis N."/>
        </authorList>
    </citation>
    <scope>NUCLEOTIDE SEQUENCE [LARGE SCALE GENOMIC DNA]</scope>
    <source>
        <strain evidence="2">LUCI</strain>
    </source>
</reference>
<evidence type="ECO:0000259" key="1">
    <source>
        <dbReference type="PROSITE" id="PS51186"/>
    </source>
</evidence>
<keyword evidence="2" id="KW-0808">Transferase</keyword>
<protein>
    <submittedName>
        <fullName evidence="2">Acyl-coa n-acyltransferase</fullName>
    </submittedName>
</protein>
<dbReference type="PROSITE" id="PS51186">
    <property type="entry name" value="GNAT"/>
    <property type="match status" value="1"/>
</dbReference>
<sequence>MPLLPDGEYYDLFCSMLLKMVDHNLGIVATEERQLVGFLTCYEPWNNHFGTAMGTFSPIHAHGAIKNNRKRIYSQMYQQAAKKWVKAGVLSHTIALYAHDTEVVNTFFGNGFGLRCIDAIRAAASVTCDEFPDYFFGELPIEEIAQIVPLKNLLIEHLQSAPIFMPCFFSYDVADVKQENERRQSRYFIAKDNNKTIAFIEIMQSGENFVCDSPEMINICGAYMLPEYRGSGIYTKLLAVLQEKVRAEGYTLCGVDFESLNPTANGFWLKYFTAYTYSVVRRIDERIYRT</sequence>
<dbReference type="Proteomes" id="UP000277811">
    <property type="component" value="Unassembled WGS sequence"/>
</dbReference>
<keyword evidence="2" id="KW-0012">Acyltransferase</keyword>
<accession>A0A498R9E1</accession>
<dbReference type="InterPro" id="IPR016181">
    <property type="entry name" value="Acyl_CoA_acyltransferase"/>
</dbReference>
<dbReference type="EMBL" id="UPPP01000080">
    <property type="protein sequence ID" value="VBB07789.1"/>
    <property type="molecule type" value="Genomic_DNA"/>
</dbReference>
<gene>
    <name evidence="2" type="ORF">LUCI_3054</name>
</gene>
<dbReference type="GO" id="GO:0016747">
    <property type="term" value="F:acyltransferase activity, transferring groups other than amino-acyl groups"/>
    <property type="evidence" value="ECO:0007669"/>
    <property type="project" value="InterPro"/>
</dbReference>
<dbReference type="Pfam" id="PF00583">
    <property type="entry name" value="Acetyltransf_1"/>
    <property type="match status" value="1"/>
</dbReference>
<feature type="domain" description="N-acetyltransferase" evidence="1">
    <location>
        <begin position="148"/>
        <end position="284"/>
    </location>
</feature>
<dbReference type="SUPFAM" id="SSF55729">
    <property type="entry name" value="Acyl-CoA N-acyltransferases (Nat)"/>
    <property type="match status" value="1"/>
</dbReference>
<evidence type="ECO:0000313" key="2">
    <source>
        <dbReference type="EMBL" id="VBB07789.1"/>
    </source>
</evidence>
<dbReference type="AlphaFoldDB" id="A0A498R9E1"/>
<organism evidence="2 3">
    <name type="scientific">Lucifera butyrica</name>
    <dbReference type="NCBI Taxonomy" id="1351585"/>
    <lineage>
        <taxon>Bacteria</taxon>
        <taxon>Bacillati</taxon>
        <taxon>Bacillota</taxon>
        <taxon>Negativicutes</taxon>
        <taxon>Veillonellales</taxon>
        <taxon>Veillonellaceae</taxon>
        <taxon>Lucifera</taxon>
    </lineage>
</organism>
<dbReference type="InterPro" id="IPR000182">
    <property type="entry name" value="GNAT_dom"/>
</dbReference>
<proteinExistence type="predicted"/>